<organism evidence="3 4">
    <name type="scientific">Cinara cedri</name>
    <dbReference type="NCBI Taxonomy" id="506608"/>
    <lineage>
        <taxon>Eukaryota</taxon>
        <taxon>Metazoa</taxon>
        <taxon>Ecdysozoa</taxon>
        <taxon>Arthropoda</taxon>
        <taxon>Hexapoda</taxon>
        <taxon>Insecta</taxon>
        <taxon>Pterygota</taxon>
        <taxon>Neoptera</taxon>
        <taxon>Paraneoptera</taxon>
        <taxon>Hemiptera</taxon>
        <taxon>Sternorrhyncha</taxon>
        <taxon>Aphidomorpha</taxon>
        <taxon>Aphidoidea</taxon>
        <taxon>Aphididae</taxon>
        <taxon>Lachninae</taxon>
        <taxon>Cinara</taxon>
    </lineage>
</organism>
<dbReference type="PANTHER" id="PTHR44499">
    <property type="entry name" value="JOUBERIN"/>
    <property type="match status" value="1"/>
</dbReference>
<dbReference type="InterPro" id="IPR001680">
    <property type="entry name" value="WD40_rpt"/>
</dbReference>
<accession>A0A5E4MZR0</accession>
<reference evidence="3 4" key="1">
    <citation type="submission" date="2019-08" db="EMBL/GenBank/DDBJ databases">
        <authorList>
            <person name="Alioto T."/>
            <person name="Alioto T."/>
            <person name="Gomez Garrido J."/>
        </authorList>
    </citation>
    <scope>NUCLEOTIDE SEQUENCE [LARGE SCALE GENOMIC DNA]</scope>
</reference>
<dbReference type="PROSITE" id="PS50294">
    <property type="entry name" value="WD_REPEATS_REGION"/>
    <property type="match status" value="1"/>
</dbReference>
<dbReference type="InterPro" id="IPR036322">
    <property type="entry name" value="WD40_repeat_dom_sf"/>
</dbReference>
<sequence length="737" mass="84044">MIFTDNKNIELLKDGSVSSSLSHTSSPRSQNGQKMKSNVPVPRPRSTTSKRSGSTSDYSIRSISVSSPISTKSSIQNSRSVTPESVSIELSDSEITDSSTRIKLLKKKLEENNDTNNMELSTVNNEVDPNILNKEAKDVLKVDTRIRHPSVIIYIINTSTWEYLRKNNADLTNNENAFIDPIITKEFDFKLHKTIIPNWNEKLVFNEQFTHIITENTVILFELVDFTGSIRPSVTVGDWHRIAWAFIKPIGSNGNTNTEKQIRLQLFKPGPKPKNLHSTQPMVMHWFKKGILKKYPSTLYINLNRAIYSELDAVCDCNRQELMSTKSYSHNEISSNSVCSSPEAYKEYNIKWKRFPGQKCKIPNSEVVKLQPNLEGCMCLKFSYDGLKLAVATGKNINIYSVPEYKLLKQLIGHQGLVYTLRWSSDNNNLLTTSSDYTACVWMLKTYNQTDFQILPHPSYVYCAEYNNAVIITGCYDSILRLWTSNFNKWTLCQEMELHKGFISSIANLENVVLSADSHGLIIEWTLINNRLEVKRIISVPEIRQVIISNIILHPAGKRLLIQTRDSVLRMMDLHTTAIIQWFRGGVNNKVQTGCVLSPCGNLVFGCGEDGLVNVWEAYTAKQIAFYINRQNLITATSGGVDYHPHDHIIVFGVYTLNKNSPVYVAQYKKENEKDIGLRFLIPIEHKQKVFRKINYQTTAYGYLDKTKAKENENQRMMPLVNIIKKMDSVLNSFKTN</sequence>
<evidence type="ECO:0000256" key="2">
    <source>
        <dbReference type="SAM" id="MobiDB-lite"/>
    </source>
</evidence>
<name>A0A5E4MZR0_9HEMI</name>
<dbReference type="SMART" id="SM00320">
    <property type="entry name" value="WD40"/>
    <property type="match status" value="5"/>
</dbReference>
<evidence type="ECO:0000256" key="1">
    <source>
        <dbReference type="PROSITE-ProRule" id="PRU00221"/>
    </source>
</evidence>
<feature type="compositionally biased region" description="Polar residues" evidence="2">
    <location>
        <begin position="79"/>
        <end position="90"/>
    </location>
</feature>
<dbReference type="InterPro" id="IPR052803">
    <property type="entry name" value="Cilium-Associated_Jouberin"/>
</dbReference>
<dbReference type="PROSITE" id="PS50082">
    <property type="entry name" value="WD_REPEATS_2"/>
    <property type="match status" value="1"/>
</dbReference>
<dbReference type="OrthoDB" id="2096344at2759"/>
<dbReference type="AlphaFoldDB" id="A0A5E4MZR0"/>
<dbReference type="Pfam" id="PF00400">
    <property type="entry name" value="WD40"/>
    <property type="match status" value="2"/>
</dbReference>
<evidence type="ECO:0000313" key="3">
    <source>
        <dbReference type="EMBL" id="VVC36248.1"/>
    </source>
</evidence>
<keyword evidence="1" id="KW-0853">WD repeat</keyword>
<feature type="region of interest" description="Disordered" evidence="2">
    <location>
        <begin position="14"/>
        <end position="92"/>
    </location>
</feature>
<dbReference type="Proteomes" id="UP000325440">
    <property type="component" value="Unassembled WGS sequence"/>
</dbReference>
<feature type="compositionally biased region" description="Low complexity" evidence="2">
    <location>
        <begin position="16"/>
        <end position="29"/>
    </location>
</feature>
<dbReference type="SUPFAM" id="SSF50978">
    <property type="entry name" value="WD40 repeat-like"/>
    <property type="match status" value="1"/>
</dbReference>
<protein>
    <submittedName>
        <fullName evidence="3">WD40/YVTN repeat-like-containing domain,WD40 repeat, conserved site,WD40 repeat,WD40-repeat-containing</fullName>
    </submittedName>
</protein>
<dbReference type="InterPro" id="IPR015943">
    <property type="entry name" value="WD40/YVTN_repeat-like_dom_sf"/>
</dbReference>
<feature type="compositionally biased region" description="Low complexity" evidence="2">
    <location>
        <begin position="44"/>
        <end position="78"/>
    </location>
</feature>
<dbReference type="EMBL" id="CABPRJ010001431">
    <property type="protein sequence ID" value="VVC36248.1"/>
    <property type="molecule type" value="Genomic_DNA"/>
</dbReference>
<evidence type="ECO:0000313" key="4">
    <source>
        <dbReference type="Proteomes" id="UP000325440"/>
    </source>
</evidence>
<keyword evidence="4" id="KW-1185">Reference proteome</keyword>
<dbReference type="GO" id="GO:0044458">
    <property type="term" value="P:motile cilium assembly"/>
    <property type="evidence" value="ECO:0007669"/>
    <property type="project" value="TreeGrafter"/>
</dbReference>
<dbReference type="PANTHER" id="PTHR44499:SF1">
    <property type="entry name" value="JOUBERIN"/>
    <property type="match status" value="1"/>
</dbReference>
<gene>
    <name evidence="3" type="ORF">CINCED_3A002758</name>
</gene>
<dbReference type="GO" id="GO:0036064">
    <property type="term" value="C:ciliary basal body"/>
    <property type="evidence" value="ECO:0007669"/>
    <property type="project" value="TreeGrafter"/>
</dbReference>
<feature type="repeat" description="WD" evidence="1">
    <location>
        <begin position="411"/>
        <end position="452"/>
    </location>
</feature>
<proteinExistence type="predicted"/>
<dbReference type="Gene3D" id="2.130.10.10">
    <property type="entry name" value="YVTN repeat-like/Quinoprotein amine dehydrogenase"/>
    <property type="match status" value="1"/>
</dbReference>